<name>A0A939S5Y4_9BRAD</name>
<evidence type="ECO:0000256" key="1">
    <source>
        <dbReference type="ARBA" id="ARBA00006336"/>
    </source>
</evidence>
<evidence type="ECO:0000313" key="5">
    <source>
        <dbReference type="Proteomes" id="UP000664702"/>
    </source>
</evidence>
<evidence type="ECO:0000313" key="4">
    <source>
        <dbReference type="EMBL" id="UEM08617.1"/>
    </source>
</evidence>
<dbReference type="RefSeq" id="WP_208086941.1">
    <property type="nucleotide sequence ID" value="NZ_CP086136.1"/>
</dbReference>
<dbReference type="InterPro" id="IPR036380">
    <property type="entry name" value="Isochorismatase-like_sf"/>
</dbReference>
<proteinExistence type="inferred from homology"/>
<dbReference type="PANTHER" id="PTHR11080">
    <property type="entry name" value="PYRAZINAMIDASE/NICOTINAMIDASE"/>
    <property type="match status" value="1"/>
</dbReference>
<organism evidence="3">
    <name type="scientific">Bradyrhizobium barranii subsp. barranii</name>
    <dbReference type="NCBI Taxonomy" id="2823807"/>
    <lineage>
        <taxon>Bacteria</taxon>
        <taxon>Pseudomonadati</taxon>
        <taxon>Pseudomonadota</taxon>
        <taxon>Alphaproteobacteria</taxon>
        <taxon>Hyphomicrobiales</taxon>
        <taxon>Nitrobacteraceae</taxon>
        <taxon>Bradyrhizobium</taxon>
        <taxon>Bradyrhizobium barranii</taxon>
    </lineage>
</organism>
<reference evidence="4 5" key="2">
    <citation type="journal article" date="2022" name="Int. J. Syst. Evol. Microbiol.">
        <title>Strains of Bradyrhizobium barranii sp. nov. associated with legumes native to Canada are symbionts of soybeans and belong to different subspecies (subsp. barranii subsp. nov. and subsp. apii subsp. nov.) and symbiovars (sv. glycinearum and sv. septentrionale).</title>
        <authorList>
            <person name="Bromfield E.S.P."/>
            <person name="Cloutier S."/>
            <person name="Wasai-Hara S."/>
            <person name="Minamisawa K."/>
        </authorList>
    </citation>
    <scope>NUCLEOTIDE SEQUENCE [LARGE SCALE GENOMIC DNA]</scope>
    <source>
        <strain evidence="4 5">144S4</strain>
    </source>
</reference>
<accession>A0A939S5Y4</accession>
<comment type="similarity">
    <text evidence="1">Belongs to the isochorismatase family.</text>
</comment>
<gene>
    <name evidence="4" type="ORF">J4G43_028070</name>
    <name evidence="3" type="ORF">J4G43_30060</name>
</gene>
<dbReference type="Proteomes" id="UP000664702">
    <property type="component" value="Chromosome"/>
</dbReference>
<evidence type="ECO:0000256" key="2">
    <source>
        <dbReference type="ARBA" id="ARBA00022801"/>
    </source>
</evidence>
<dbReference type="PANTHER" id="PTHR11080:SF2">
    <property type="entry name" value="LD05707P"/>
    <property type="match status" value="1"/>
</dbReference>
<dbReference type="InterPro" id="IPR052347">
    <property type="entry name" value="Isochorismatase_Nicotinamidase"/>
</dbReference>
<dbReference type="EMBL" id="CP086136">
    <property type="protein sequence ID" value="UEM08617.1"/>
    <property type="molecule type" value="Genomic_DNA"/>
</dbReference>
<dbReference type="EMBL" id="JAGEMI010000001">
    <property type="protein sequence ID" value="MBO1864983.1"/>
    <property type="molecule type" value="Genomic_DNA"/>
</dbReference>
<dbReference type="Gene3D" id="3.40.50.850">
    <property type="entry name" value="Isochorismatase-like"/>
    <property type="match status" value="1"/>
</dbReference>
<protein>
    <recommendedName>
        <fullName evidence="6">Nicotinamidase-related amidase</fullName>
    </recommendedName>
</protein>
<keyword evidence="2" id="KW-0378">Hydrolase</keyword>
<reference evidence="3" key="1">
    <citation type="submission" date="2021-03" db="EMBL/GenBank/DDBJ databases">
        <title>Whole Genome Sequence of Bradyrhizobium sp. Strain 144S4.</title>
        <authorList>
            <person name="Bromfield E.S.P."/>
            <person name="Cloutier S."/>
        </authorList>
    </citation>
    <scope>NUCLEOTIDE SEQUENCE [LARGE SCALE GENOMIC DNA]</scope>
    <source>
        <strain evidence="3">144S4</strain>
    </source>
</reference>
<dbReference type="AlphaFoldDB" id="A0A939S5Y4"/>
<dbReference type="SUPFAM" id="SSF52499">
    <property type="entry name" value="Isochorismatase-like hydrolases"/>
    <property type="match status" value="1"/>
</dbReference>
<dbReference type="GO" id="GO:0016787">
    <property type="term" value="F:hydrolase activity"/>
    <property type="evidence" value="ECO:0007669"/>
    <property type="project" value="UniProtKB-KW"/>
</dbReference>
<sequence length="292" mass="32172">MRKTIKADLVIIDPQNDFMDIKHDGSGWVGATMPDGTLYRSTLPVPGALDDMRRVASMLKRVGRRLNDIHVTLDSHRVVDVAHPGFWRGQDGKRPAPFTMISNADIKSGMWAPRNESFRQRMLDYTAALEAAGKFVLMIWPEHCLIGSWGHNVVDELRVPLADWERENFATIDFVTKGTNTFTEHYGALMAEVPDPADPSTQLNGGFLSVLQEADVIGIAGEASSHCVATTIRQIVDNIGDAHLKKIHILTDCMSPVPPTPGSPDFPAIAGQFLKDMEARGLVLTSADDFLR</sequence>
<evidence type="ECO:0000313" key="3">
    <source>
        <dbReference type="EMBL" id="MBO1864983.1"/>
    </source>
</evidence>
<evidence type="ECO:0008006" key="6">
    <source>
        <dbReference type="Google" id="ProtNLM"/>
    </source>
</evidence>
<dbReference type="KEGG" id="bban:J4G43_028070"/>